<accession>A0A330LST5</accession>
<dbReference type="EMBL" id="LS483250">
    <property type="protein sequence ID" value="SQD79472.1"/>
    <property type="molecule type" value="Genomic_DNA"/>
</dbReference>
<name>A0A330LST5_9GAMM</name>
<proteinExistence type="predicted"/>
<dbReference type="KEGG" id="mya:MORIYA_3014"/>
<dbReference type="Pfam" id="PF20042">
    <property type="entry name" value="DUF6444"/>
    <property type="match status" value="1"/>
</dbReference>
<evidence type="ECO:0000256" key="1">
    <source>
        <dbReference type="SAM" id="MobiDB-lite"/>
    </source>
</evidence>
<dbReference type="AlphaFoldDB" id="A0A330LST5"/>
<keyword evidence="4" id="KW-1185">Reference proteome</keyword>
<feature type="compositionally biased region" description="Low complexity" evidence="1">
    <location>
        <begin position="61"/>
        <end position="71"/>
    </location>
</feature>
<sequence>MGSSVRMKPLRLCPYMFTRPYLKNKIYQTEPPEVVNLNEANKLIQELWQQLREYEDRLATSSRNSSLSPSSDTPAQKAERKKLKRLVVEIRLALSQTPCYRIRESNGT</sequence>
<organism evidence="3 4">
    <name type="scientific">Moritella yayanosii</name>
    <dbReference type="NCBI Taxonomy" id="69539"/>
    <lineage>
        <taxon>Bacteria</taxon>
        <taxon>Pseudomonadati</taxon>
        <taxon>Pseudomonadota</taxon>
        <taxon>Gammaproteobacteria</taxon>
        <taxon>Alteromonadales</taxon>
        <taxon>Moritellaceae</taxon>
        <taxon>Moritella</taxon>
    </lineage>
</organism>
<evidence type="ECO:0000259" key="2">
    <source>
        <dbReference type="Pfam" id="PF20042"/>
    </source>
</evidence>
<dbReference type="Proteomes" id="UP000250163">
    <property type="component" value="Chromosome MORIYA"/>
</dbReference>
<protein>
    <recommendedName>
        <fullName evidence="2">DUF6444 domain-containing protein</fullName>
    </recommendedName>
</protein>
<dbReference type="InterPro" id="IPR045618">
    <property type="entry name" value="DUF6444"/>
</dbReference>
<feature type="domain" description="DUF6444" evidence="2">
    <location>
        <begin position="30"/>
        <end position="96"/>
    </location>
</feature>
<gene>
    <name evidence="3" type="ORF">MORIYA_3014</name>
</gene>
<feature type="region of interest" description="Disordered" evidence="1">
    <location>
        <begin position="59"/>
        <end position="80"/>
    </location>
</feature>
<evidence type="ECO:0000313" key="4">
    <source>
        <dbReference type="Proteomes" id="UP000250163"/>
    </source>
</evidence>
<evidence type="ECO:0000313" key="3">
    <source>
        <dbReference type="EMBL" id="SQD79472.1"/>
    </source>
</evidence>
<reference evidence="4" key="1">
    <citation type="submission" date="2018-05" db="EMBL/GenBank/DDBJ databases">
        <authorList>
            <person name="Cea G.-C."/>
            <person name="William W."/>
        </authorList>
    </citation>
    <scope>NUCLEOTIDE SEQUENCE [LARGE SCALE GENOMIC DNA]</scope>
    <source>
        <strain evidence="4">DB21MT 5</strain>
    </source>
</reference>